<dbReference type="PANTHER" id="PTHR31672">
    <property type="entry name" value="BNACNNG10540D PROTEIN"/>
    <property type="match status" value="1"/>
</dbReference>
<dbReference type="SMART" id="SM00256">
    <property type="entry name" value="FBOX"/>
    <property type="match status" value="1"/>
</dbReference>
<dbReference type="InterPro" id="IPR017451">
    <property type="entry name" value="F-box-assoc_interact_dom"/>
</dbReference>
<dbReference type="InterPro" id="IPR036047">
    <property type="entry name" value="F-box-like_dom_sf"/>
</dbReference>
<comment type="caution">
    <text evidence="2">The sequence shown here is derived from an EMBL/GenBank/DDBJ whole genome shotgun (WGS) entry which is preliminary data.</text>
</comment>
<dbReference type="InterPro" id="IPR013187">
    <property type="entry name" value="F-box-assoc_dom_typ3"/>
</dbReference>
<organism evidence="2 3">
    <name type="scientific">Corchorus olitorius</name>
    <dbReference type="NCBI Taxonomy" id="93759"/>
    <lineage>
        <taxon>Eukaryota</taxon>
        <taxon>Viridiplantae</taxon>
        <taxon>Streptophyta</taxon>
        <taxon>Embryophyta</taxon>
        <taxon>Tracheophyta</taxon>
        <taxon>Spermatophyta</taxon>
        <taxon>Magnoliopsida</taxon>
        <taxon>eudicotyledons</taxon>
        <taxon>Gunneridae</taxon>
        <taxon>Pentapetalae</taxon>
        <taxon>rosids</taxon>
        <taxon>malvids</taxon>
        <taxon>Malvales</taxon>
        <taxon>Malvaceae</taxon>
        <taxon>Grewioideae</taxon>
        <taxon>Apeibeae</taxon>
        <taxon>Corchorus</taxon>
    </lineage>
</organism>
<dbReference type="NCBIfam" id="TIGR01640">
    <property type="entry name" value="F_box_assoc_1"/>
    <property type="match status" value="1"/>
</dbReference>
<dbReference type="STRING" id="93759.A0A1R3HZP3"/>
<dbReference type="Proteomes" id="UP000187203">
    <property type="component" value="Unassembled WGS sequence"/>
</dbReference>
<feature type="domain" description="F-box" evidence="1">
    <location>
        <begin position="16"/>
        <end position="66"/>
    </location>
</feature>
<name>A0A1R3HZP3_9ROSI</name>
<dbReference type="SUPFAM" id="SSF81383">
    <property type="entry name" value="F-box domain"/>
    <property type="match status" value="1"/>
</dbReference>
<dbReference type="InterPro" id="IPR001810">
    <property type="entry name" value="F-box_dom"/>
</dbReference>
<dbReference type="CDD" id="cd22157">
    <property type="entry name" value="F-box_AtFBW1-like"/>
    <property type="match status" value="1"/>
</dbReference>
<keyword evidence="3" id="KW-1185">Reference proteome</keyword>
<gene>
    <name evidence="2" type="ORF">COLO4_25856</name>
</gene>
<dbReference type="Pfam" id="PF08268">
    <property type="entry name" value="FBA_3"/>
    <property type="match status" value="1"/>
</dbReference>
<evidence type="ECO:0000259" key="1">
    <source>
        <dbReference type="PROSITE" id="PS50181"/>
    </source>
</evidence>
<dbReference type="EMBL" id="AWUE01019148">
    <property type="protein sequence ID" value="OMO75815.1"/>
    <property type="molecule type" value="Genomic_DNA"/>
</dbReference>
<evidence type="ECO:0000313" key="3">
    <source>
        <dbReference type="Proteomes" id="UP000187203"/>
    </source>
</evidence>
<dbReference type="PANTHER" id="PTHR31672:SF10">
    <property type="entry name" value="F-BOX DOMAIN-CONTAINING PROTEIN"/>
    <property type="match status" value="1"/>
</dbReference>
<accession>A0A1R3HZP3</accession>
<protein>
    <recommendedName>
        <fullName evidence="1">F-box domain-containing protein</fullName>
    </recommendedName>
</protein>
<dbReference type="OrthoDB" id="1894463at2759"/>
<dbReference type="Gene3D" id="1.20.1280.50">
    <property type="match status" value="1"/>
</dbReference>
<reference evidence="3" key="1">
    <citation type="submission" date="2013-09" db="EMBL/GenBank/DDBJ databases">
        <title>Corchorus olitorius genome sequencing.</title>
        <authorList>
            <person name="Alam M."/>
            <person name="Haque M.S."/>
            <person name="Islam M.S."/>
            <person name="Emdad E.M."/>
            <person name="Islam M.M."/>
            <person name="Ahmed B."/>
            <person name="Halim A."/>
            <person name="Hossen Q.M.M."/>
            <person name="Hossain M.Z."/>
            <person name="Ahmed R."/>
            <person name="Khan M.M."/>
            <person name="Islam R."/>
            <person name="Rashid M.M."/>
            <person name="Khan S.A."/>
            <person name="Rahman M.S."/>
            <person name="Alam M."/>
            <person name="Yahiya A.S."/>
            <person name="Khan M.S."/>
            <person name="Azam M.S."/>
            <person name="Haque T."/>
            <person name="Lashkar M.Z.H."/>
            <person name="Akhand A.I."/>
            <person name="Morshed G."/>
            <person name="Roy S."/>
            <person name="Uddin K.S."/>
            <person name="Rabeya T."/>
            <person name="Hossain A.S."/>
            <person name="Chowdhury A."/>
            <person name="Snigdha A.R."/>
            <person name="Mortoza M.S."/>
            <person name="Matin S.A."/>
            <person name="Hoque S.M.E."/>
            <person name="Islam M.K."/>
            <person name="Roy D.K."/>
            <person name="Haider R."/>
            <person name="Moosa M.M."/>
            <person name="Elias S.M."/>
            <person name="Hasan A.M."/>
            <person name="Jahan S."/>
            <person name="Shafiuddin M."/>
            <person name="Mahmood N."/>
            <person name="Shommy N.S."/>
        </authorList>
    </citation>
    <scope>NUCLEOTIDE SEQUENCE [LARGE SCALE GENOMIC DNA]</scope>
    <source>
        <strain evidence="3">cv. O-4</strain>
    </source>
</reference>
<dbReference type="AlphaFoldDB" id="A0A1R3HZP3"/>
<dbReference type="Pfam" id="PF00646">
    <property type="entry name" value="F-box"/>
    <property type="match status" value="1"/>
</dbReference>
<proteinExistence type="predicted"/>
<sequence>MEKSKVRKTEQIPTAANMMDRLPRDIVIRILSRIPLTYLIQLKLVCRAWRSLIQDPLLASDHFSNMANNDPSLIIQSHLPDRYQLFFTDLSHDSQGNLISKKPPCPVEQMFLKDSCNGLLCMRDARDRALYICNPFTRQSIELPKVNSPAQLGPLEFGFHPTTKEYKLVHIGKKYCPSNTNQSIVEQHSEVHVLTIGSLTWRNLGTIPHRFIRKASKVIINGRLHWISKPKKRYSLPSLLISFDLETEQFQEVPKPDCCGSGSGIYKCFHRLMILSGCLSISAYQNGQLGIWVMKEYGVKESWIKEFNIEASLPRVLRKPMLRGRFVVNPYPFVRVICSLKSGEILLEYGSRTLVLYDPQLETYKKLTFPEMPTWFKIIVHVGSLNWLDTPLNM</sequence>
<dbReference type="InterPro" id="IPR050796">
    <property type="entry name" value="SCF_F-box_component"/>
</dbReference>
<evidence type="ECO:0000313" key="2">
    <source>
        <dbReference type="EMBL" id="OMO75815.1"/>
    </source>
</evidence>
<dbReference type="PROSITE" id="PS50181">
    <property type="entry name" value="FBOX"/>
    <property type="match status" value="1"/>
</dbReference>